<dbReference type="PATRIC" id="fig|1618365.3.peg.664"/>
<dbReference type="InterPro" id="IPR001857">
    <property type="entry name" value="Ribosomal_bL19"/>
</dbReference>
<dbReference type="PANTHER" id="PTHR15680:SF9">
    <property type="entry name" value="LARGE RIBOSOMAL SUBUNIT PROTEIN BL19M"/>
    <property type="match status" value="1"/>
</dbReference>
<dbReference type="InterPro" id="IPR038657">
    <property type="entry name" value="Ribosomal_bL19_sf"/>
</dbReference>
<comment type="similarity">
    <text evidence="1 4">Belongs to the bacterial ribosomal protein bL19 family.</text>
</comment>
<dbReference type="NCBIfam" id="TIGR01024">
    <property type="entry name" value="rplS_bact"/>
    <property type="match status" value="1"/>
</dbReference>
<dbReference type="PRINTS" id="PR00061">
    <property type="entry name" value="RIBOSOMALL19"/>
</dbReference>
<evidence type="ECO:0000256" key="3">
    <source>
        <dbReference type="ARBA" id="ARBA00023274"/>
    </source>
</evidence>
<evidence type="ECO:0000256" key="2">
    <source>
        <dbReference type="ARBA" id="ARBA00022980"/>
    </source>
</evidence>
<dbReference type="AlphaFoldDB" id="A0A0G1WQU2"/>
<comment type="caution">
    <text evidence="5">The sequence shown here is derived from an EMBL/GenBank/DDBJ whole genome shotgun (WGS) entry which is preliminary data.</text>
</comment>
<dbReference type="InterPro" id="IPR008991">
    <property type="entry name" value="Translation_prot_SH3-like_sf"/>
</dbReference>
<proteinExistence type="inferred from homology"/>
<keyword evidence="2 5" id="KW-0689">Ribosomal protein</keyword>
<dbReference type="PANTHER" id="PTHR15680">
    <property type="entry name" value="RIBOSOMAL PROTEIN L19"/>
    <property type="match status" value="1"/>
</dbReference>
<evidence type="ECO:0000256" key="1">
    <source>
        <dbReference type="ARBA" id="ARBA00005781"/>
    </source>
</evidence>
<dbReference type="Pfam" id="PF01245">
    <property type="entry name" value="Ribosomal_L19"/>
    <property type="match status" value="1"/>
</dbReference>
<sequence>MAISSSIAGTAVHVGDLIRLHLKVMESGKERTQIFEGLVIGIRGRGENRTFTVRKIAAGGIGVERIFPVNSPWISKVDVKKHGTVRRAKLHYVRGQSARRVARITQTVSK</sequence>
<keyword evidence="3 4" id="KW-0687">Ribonucleoprotein</keyword>
<evidence type="ECO:0000313" key="6">
    <source>
        <dbReference type="Proteomes" id="UP000034877"/>
    </source>
</evidence>
<dbReference type="EMBL" id="LCPE01000027">
    <property type="protein sequence ID" value="KKU92718.1"/>
    <property type="molecule type" value="Genomic_DNA"/>
</dbReference>
<organism evidence="5 6">
    <name type="scientific">Candidatus Amesbacteria bacterium GW2011_GWC1_48_10</name>
    <dbReference type="NCBI Taxonomy" id="1618365"/>
    <lineage>
        <taxon>Bacteria</taxon>
        <taxon>Candidatus Amesiibacteriota</taxon>
    </lineage>
</organism>
<comment type="function">
    <text evidence="4">This protein is located at the 30S-50S ribosomal subunit interface and may play a role in the structure and function of the aminoacyl-tRNA binding site.</text>
</comment>
<gene>
    <name evidence="5" type="primary">rplS</name>
    <name evidence="5" type="ORF">UY22_C0027G0010</name>
</gene>
<dbReference type="Gene3D" id="2.30.30.790">
    <property type="match status" value="1"/>
</dbReference>
<dbReference type="SUPFAM" id="SSF50104">
    <property type="entry name" value="Translation proteins SH3-like domain"/>
    <property type="match status" value="1"/>
</dbReference>
<protein>
    <recommendedName>
        <fullName evidence="4">50S ribosomal protein L19</fullName>
    </recommendedName>
</protein>
<dbReference type="GO" id="GO:0003735">
    <property type="term" value="F:structural constituent of ribosome"/>
    <property type="evidence" value="ECO:0007669"/>
    <property type="project" value="InterPro"/>
</dbReference>
<reference evidence="5 6" key="1">
    <citation type="journal article" date="2015" name="Nature">
        <title>rRNA introns, odd ribosomes, and small enigmatic genomes across a large radiation of phyla.</title>
        <authorList>
            <person name="Brown C.T."/>
            <person name="Hug L.A."/>
            <person name="Thomas B.C."/>
            <person name="Sharon I."/>
            <person name="Castelle C.J."/>
            <person name="Singh A."/>
            <person name="Wilkins M.J."/>
            <person name="Williams K.H."/>
            <person name="Banfield J.F."/>
        </authorList>
    </citation>
    <scope>NUCLEOTIDE SEQUENCE [LARGE SCALE GENOMIC DNA]</scope>
</reference>
<name>A0A0G1WQU2_9BACT</name>
<accession>A0A0G1WQU2</accession>
<dbReference type="Proteomes" id="UP000034877">
    <property type="component" value="Unassembled WGS sequence"/>
</dbReference>
<evidence type="ECO:0000256" key="4">
    <source>
        <dbReference type="RuleBase" id="RU000559"/>
    </source>
</evidence>
<dbReference type="GO" id="GO:0022625">
    <property type="term" value="C:cytosolic large ribosomal subunit"/>
    <property type="evidence" value="ECO:0007669"/>
    <property type="project" value="TreeGrafter"/>
</dbReference>
<evidence type="ECO:0000313" key="5">
    <source>
        <dbReference type="EMBL" id="KKU92718.1"/>
    </source>
</evidence>
<dbReference type="GO" id="GO:0006412">
    <property type="term" value="P:translation"/>
    <property type="evidence" value="ECO:0007669"/>
    <property type="project" value="InterPro"/>
</dbReference>